<feature type="transmembrane region" description="Helical" evidence="1">
    <location>
        <begin position="130"/>
        <end position="151"/>
    </location>
</feature>
<gene>
    <name evidence="2" type="ORF">COLO4_05436</name>
</gene>
<accession>A0A1R3KR24</accession>
<feature type="transmembrane region" description="Helical" evidence="1">
    <location>
        <begin position="12"/>
        <end position="34"/>
    </location>
</feature>
<feature type="transmembrane region" description="Helical" evidence="1">
    <location>
        <begin position="93"/>
        <end position="109"/>
    </location>
</feature>
<comment type="caution">
    <text evidence="2">The sequence shown here is derived from an EMBL/GenBank/DDBJ whole genome shotgun (WGS) entry which is preliminary data.</text>
</comment>
<dbReference type="AlphaFoldDB" id="A0A1R3KR24"/>
<keyword evidence="1" id="KW-1133">Transmembrane helix</keyword>
<organism evidence="2 3">
    <name type="scientific">Corchorus olitorius</name>
    <dbReference type="NCBI Taxonomy" id="93759"/>
    <lineage>
        <taxon>Eukaryota</taxon>
        <taxon>Viridiplantae</taxon>
        <taxon>Streptophyta</taxon>
        <taxon>Embryophyta</taxon>
        <taxon>Tracheophyta</taxon>
        <taxon>Spermatophyta</taxon>
        <taxon>Magnoliopsida</taxon>
        <taxon>eudicotyledons</taxon>
        <taxon>Gunneridae</taxon>
        <taxon>Pentapetalae</taxon>
        <taxon>rosids</taxon>
        <taxon>malvids</taxon>
        <taxon>Malvales</taxon>
        <taxon>Malvaceae</taxon>
        <taxon>Grewioideae</taxon>
        <taxon>Apeibeae</taxon>
        <taxon>Corchorus</taxon>
    </lineage>
</organism>
<protein>
    <submittedName>
        <fullName evidence="2">Uncharacterized protein</fullName>
    </submittedName>
</protein>
<evidence type="ECO:0000313" key="3">
    <source>
        <dbReference type="Proteomes" id="UP000187203"/>
    </source>
</evidence>
<keyword evidence="1" id="KW-0472">Membrane</keyword>
<sequence length="202" mass="22612">MTNPWQILHKRELSLLLAMVCFVNTVVIICLPFLSYHLTLLVAFASVPCCFFLISNCLQMEQSFGSLYFNHFLFISAHLTNACETNDGDFGRGNLICLLGVLCRFLYAIRTWYQNQQSSDSSEQNNDVPVLISISVSSMGSGIALMGRSFIPKDSLLGLMVGISIMFLTALGFFRYYLLCTSGKSRSHNQLLQESDKSVKCD</sequence>
<dbReference type="Proteomes" id="UP000187203">
    <property type="component" value="Unassembled WGS sequence"/>
</dbReference>
<proteinExistence type="predicted"/>
<name>A0A1R3KR24_9ROSI</name>
<feature type="transmembrane region" description="Helical" evidence="1">
    <location>
        <begin position="157"/>
        <end position="178"/>
    </location>
</feature>
<keyword evidence="3" id="KW-1185">Reference proteome</keyword>
<keyword evidence="1" id="KW-0812">Transmembrane</keyword>
<reference evidence="3" key="1">
    <citation type="submission" date="2013-09" db="EMBL/GenBank/DDBJ databases">
        <title>Corchorus olitorius genome sequencing.</title>
        <authorList>
            <person name="Alam M."/>
            <person name="Haque M.S."/>
            <person name="Islam M.S."/>
            <person name="Emdad E.M."/>
            <person name="Islam M.M."/>
            <person name="Ahmed B."/>
            <person name="Halim A."/>
            <person name="Hossen Q.M.M."/>
            <person name="Hossain M.Z."/>
            <person name="Ahmed R."/>
            <person name="Khan M.M."/>
            <person name="Islam R."/>
            <person name="Rashid M.M."/>
            <person name="Khan S.A."/>
            <person name="Rahman M.S."/>
            <person name="Alam M."/>
            <person name="Yahiya A.S."/>
            <person name="Khan M.S."/>
            <person name="Azam M.S."/>
            <person name="Haque T."/>
            <person name="Lashkar M.Z.H."/>
            <person name="Akhand A.I."/>
            <person name="Morshed G."/>
            <person name="Roy S."/>
            <person name="Uddin K.S."/>
            <person name="Rabeya T."/>
            <person name="Hossain A.S."/>
            <person name="Chowdhury A."/>
            <person name="Snigdha A.R."/>
            <person name="Mortoza M.S."/>
            <person name="Matin S.A."/>
            <person name="Hoque S.M.E."/>
            <person name="Islam M.K."/>
            <person name="Roy D.K."/>
            <person name="Haider R."/>
            <person name="Moosa M.M."/>
            <person name="Elias S.M."/>
            <person name="Hasan A.M."/>
            <person name="Jahan S."/>
            <person name="Shafiuddin M."/>
            <person name="Mahmood N."/>
            <person name="Shommy N.S."/>
        </authorList>
    </citation>
    <scope>NUCLEOTIDE SEQUENCE [LARGE SCALE GENOMIC DNA]</scope>
    <source>
        <strain evidence="3">cv. O-4</strain>
    </source>
</reference>
<feature type="transmembrane region" description="Helical" evidence="1">
    <location>
        <begin position="65"/>
        <end position="81"/>
    </location>
</feature>
<dbReference type="OrthoDB" id="1906275at2759"/>
<feature type="transmembrane region" description="Helical" evidence="1">
    <location>
        <begin position="40"/>
        <end position="58"/>
    </location>
</feature>
<evidence type="ECO:0000256" key="1">
    <source>
        <dbReference type="SAM" id="Phobius"/>
    </source>
</evidence>
<evidence type="ECO:0000313" key="2">
    <source>
        <dbReference type="EMBL" id="OMP09478.1"/>
    </source>
</evidence>
<dbReference type="EMBL" id="AWUE01012350">
    <property type="protein sequence ID" value="OMP09478.1"/>
    <property type="molecule type" value="Genomic_DNA"/>
</dbReference>